<feature type="transmembrane region" description="Helical" evidence="1">
    <location>
        <begin position="178"/>
        <end position="197"/>
    </location>
</feature>
<protein>
    <recommendedName>
        <fullName evidence="5">GPI anchored protein</fullName>
    </recommendedName>
</protein>
<dbReference type="RefSeq" id="XP_040881406.1">
    <property type="nucleotide sequence ID" value="XM_041024507.1"/>
</dbReference>
<organism evidence="3 4">
    <name type="scientific">Aureobasidium melanogenum (strain CBS 110374)</name>
    <name type="common">Aureobasidium pullulans var. melanogenum</name>
    <dbReference type="NCBI Taxonomy" id="1043003"/>
    <lineage>
        <taxon>Eukaryota</taxon>
        <taxon>Fungi</taxon>
        <taxon>Dikarya</taxon>
        <taxon>Ascomycota</taxon>
        <taxon>Pezizomycotina</taxon>
        <taxon>Dothideomycetes</taxon>
        <taxon>Dothideomycetidae</taxon>
        <taxon>Dothideales</taxon>
        <taxon>Saccotheciaceae</taxon>
        <taxon>Aureobasidium</taxon>
    </lineage>
</organism>
<keyword evidence="1" id="KW-0812">Transmembrane</keyword>
<evidence type="ECO:0000256" key="1">
    <source>
        <dbReference type="SAM" id="Phobius"/>
    </source>
</evidence>
<dbReference type="AlphaFoldDB" id="A0A074VV72"/>
<evidence type="ECO:0000313" key="4">
    <source>
        <dbReference type="Proteomes" id="UP000030672"/>
    </source>
</evidence>
<reference evidence="3 4" key="1">
    <citation type="journal article" date="2014" name="BMC Genomics">
        <title>Genome sequencing of four Aureobasidium pullulans varieties: biotechnological potential, stress tolerance, and description of new species.</title>
        <authorList>
            <person name="Gostin Ar C."/>
            <person name="Ohm R.A."/>
            <person name="Kogej T."/>
            <person name="Sonjak S."/>
            <person name="Turk M."/>
            <person name="Zajc J."/>
            <person name="Zalar P."/>
            <person name="Grube M."/>
            <person name="Sun H."/>
            <person name="Han J."/>
            <person name="Sharma A."/>
            <person name="Chiniquy J."/>
            <person name="Ngan C.Y."/>
            <person name="Lipzen A."/>
            <person name="Barry K."/>
            <person name="Grigoriev I.V."/>
            <person name="Gunde-Cimerman N."/>
        </authorList>
    </citation>
    <scope>NUCLEOTIDE SEQUENCE [LARGE SCALE GENOMIC DNA]</scope>
    <source>
        <strain evidence="3 4">CBS 110374</strain>
    </source>
</reference>
<keyword evidence="2" id="KW-0732">Signal</keyword>
<evidence type="ECO:0008006" key="5">
    <source>
        <dbReference type="Google" id="ProtNLM"/>
    </source>
</evidence>
<dbReference type="EMBL" id="KL584829">
    <property type="protein sequence ID" value="KEQ64383.1"/>
    <property type="molecule type" value="Genomic_DNA"/>
</dbReference>
<gene>
    <name evidence="3" type="ORF">M437DRAFT_64925</name>
</gene>
<dbReference type="GeneID" id="63917880"/>
<feature type="chain" id="PRO_5001700930" description="GPI anchored protein" evidence="2">
    <location>
        <begin position="21"/>
        <end position="200"/>
    </location>
</feature>
<keyword evidence="4" id="KW-1185">Reference proteome</keyword>
<dbReference type="HOGENOM" id="CLU_1402168_0_0_1"/>
<evidence type="ECO:0000313" key="3">
    <source>
        <dbReference type="EMBL" id="KEQ64383.1"/>
    </source>
</evidence>
<evidence type="ECO:0000256" key="2">
    <source>
        <dbReference type="SAM" id="SignalP"/>
    </source>
</evidence>
<dbReference type="Proteomes" id="UP000030672">
    <property type="component" value="Unassembled WGS sequence"/>
</dbReference>
<feature type="signal peptide" evidence="2">
    <location>
        <begin position="1"/>
        <end position="20"/>
    </location>
</feature>
<keyword evidence="1" id="KW-0472">Membrane</keyword>
<accession>A0A074VV72</accession>
<proteinExistence type="predicted"/>
<sequence length="200" mass="20871">MKAFMVLAFVLAALFSTVCAHNITHSTTTATVTKTVFHTVTTSINVATLPGLAPHGPAFGSSASADYDPSFEMKSMAVQTIEFTSTIFSTEVDGVVVTSLSTVVAPVTSTSTALQGVTSTSTEFQEVTSTTTKHAGTTITTTSVVVSASTRAASSSSISIEQNISQMFGLNGSEHVQASRWLIISVVALGVAHYLFFAHH</sequence>
<name>A0A074VV72_AURM1</name>
<keyword evidence="1" id="KW-1133">Transmembrane helix</keyword>